<dbReference type="STRING" id="1802519.A2961_02140"/>
<organism evidence="1 2">
    <name type="scientific">Candidatus Woesebacteria bacterium RIFCSPLOWO2_01_FULL_39_21</name>
    <dbReference type="NCBI Taxonomy" id="1802519"/>
    <lineage>
        <taxon>Bacteria</taxon>
        <taxon>Candidatus Woeseibacteriota</taxon>
    </lineage>
</organism>
<comment type="caution">
    <text evidence="1">The sequence shown here is derived from an EMBL/GenBank/DDBJ whole genome shotgun (WGS) entry which is preliminary data.</text>
</comment>
<proteinExistence type="predicted"/>
<evidence type="ECO:0000313" key="1">
    <source>
        <dbReference type="EMBL" id="OGM61309.1"/>
    </source>
</evidence>
<sequence length="91" mass="9958">MIQTYNSVAFAIVQQQEHLIGPLAWSEAKKVTGLEIKGESIEIRGDAKAVLEALVNQYSSLFGKASVEACKDAIRGMMHEIKADELPSILQ</sequence>
<dbReference type="EMBL" id="MGHF01000043">
    <property type="protein sequence ID" value="OGM61309.1"/>
    <property type="molecule type" value="Genomic_DNA"/>
</dbReference>
<gene>
    <name evidence="1" type="ORF">A2961_02140</name>
</gene>
<dbReference type="Proteomes" id="UP000177082">
    <property type="component" value="Unassembled WGS sequence"/>
</dbReference>
<name>A0A1F8BCA6_9BACT</name>
<protein>
    <submittedName>
        <fullName evidence="1">Uncharacterized protein</fullName>
    </submittedName>
</protein>
<evidence type="ECO:0000313" key="2">
    <source>
        <dbReference type="Proteomes" id="UP000177082"/>
    </source>
</evidence>
<accession>A0A1F8BCA6</accession>
<dbReference type="AlphaFoldDB" id="A0A1F8BCA6"/>
<reference evidence="1 2" key="1">
    <citation type="journal article" date="2016" name="Nat. Commun.">
        <title>Thousands of microbial genomes shed light on interconnected biogeochemical processes in an aquifer system.</title>
        <authorList>
            <person name="Anantharaman K."/>
            <person name="Brown C.T."/>
            <person name="Hug L.A."/>
            <person name="Sharon I."/>
            <person name="Castelle C.J."/>
            <person name="Probst A.J."/>
            <person name="Thomas B.C."/>
            <person name="Singh A."/>
            <person name="Wilkins M.J."/>
            <person name="Karaoz U."/>
            <person name="Brodie E.L."/>
            <person name="Williams K.H."/>
            <person name="Hubbard S.S."/>
            <person name="Banfield J.F."/>
        </authorList>
    </citation>
    <scope>NUCLEOTIDE SEQUENCE [LARGE SCALE GENOMIC DNA]</scope>
</reference>